<name>A0A507DA98_9FUNG</name>
<evidence type="ECO:0000313" key="1">
    <source>
        <dbReference type="EMBL" id="TPX48483.1"/>
    </source>
</evidence>
<reference evidence="1 2" key="1">
    <citation type="journal article" date="2019" name="Sci. Rep.">
        <title>Comparative genomics of chytrid fungi reveal insights into the obligate biotrophic and pathogenic lifestyle of Synchytrium endobioticum.</title>
        <authorList>
            <person name="van de Vossenberg B.T.L.H."/>
            <person name="Warris S."/>
            <person name="Nguyen H.D.T."/>
            <person name="van Gent-Pelzer M.P.E."/>
            <person name="Joly D.L."/>
            <person name="van de Geest H.C."/>
            <person name="Bonants P.J.M."/>
            <person name="Smith D.S."/>
            <person name="Levesque C.A."/>
            <person name="van der Lee T.A.J."/>
        </authorList>
    </citation>
    <scope>NUCLEOTIDE SEQUENCE [LARGE SCALE GENOMIC DNA]</scope>
    <source>
        <strain evidence="1 2">MB42</strain>
    </source>
</reference>
<dbReference type="Proteomes" id="UP000317494">
    <property type="component" value="Unassembled WGS sequence"/>
</dbReference>
<keyword evidence="2" id="KW-1185">Reference proteome</keyword>
<proteinExistence type="predicted"/>
<accession>A0A507DA98</accession>
<comment type="caution">
    <text evidence="1">The sequence shown here is derived from an EMBL/GenBank/DDBJ whole genome shotgun (WGS) entry which is preliminary data.</text>
</comment>
<dbReference type="EMBL" id="QEAN01000099">
    <property type="protein sequence ID" value="TPX48483.1"/>
    <property type="molecule type" value="Genomic_DNA"/>
</dbReference>
<dbReference type="VEuPathDB" id="FungiDB:SeMB42_g02979"/>
<sequence length="71" mass="8132">MIWLYCVPDILDAPPYKTCSHANWANGSCQHPAKARTHGTVPYGRGKVQKDMAWLTTRTIYPSYYSKRTEV</sequence>
<organism evidence="1 2">
    <name type="scientific">Synchytrium endobioticum</name>
    <dbReference type="NCBI Taxonomy" id="286115"/>
    <lineage>
        <taxon>Eukaryota</taxon>
        <taxon>Fungi</taxon>
        <taxon>Fungi incertae sedis</taxon>
        <taxon>Chytridiomycota</taxon>
        <taxon>Chytridiomycota incertae sedis</taxon>
        <taxon>Chytridiomycetes</taxon>
        <taxon>Synchytriales</taxon>
        <taxon>Synchytriaceae</taxon>
        <taxon>Synchytrium</taxon>
    </lineage>
</organism>
<gene>
    <name evidence="1" type="ORF">SeMB42_g02979</name>
</gene>
<evidence type="ECO:0000313" key="2">
    <source>
        <dbReference type="Proteomes" id="UP000317494"/>
    </source>
</evidence>
<dbReference type="AlphaFoldDB" id="A0A507DA98"/>
<protein>
    <submittedName>
        <fullName evidence="1">Uncharacterized protein</fullName>
    </submittedName>
</protein>